<proteinExistence type="predicted"/>
<protein>
    <submittedName>
        <fullName evidence="1">Phage tail protein</fullName>
    </submittedName>
</protein>
<comment type="caution">
    <text evidence="1">The sequence shown here is derived from an EMBL/GenBank/DDBJ whole genome shotgun (WGS) entry which is preliminary data.</text>
</comment>
<evidence type="ECO:0000313" key="2">
    <source>
        <dbReference type="Proteomes" id="UP000298159"/>
    </source>
</evidence>
<dbReference type="Proteomes" id="UP000298159">
    <property type="component" value="Unassembled WGS sequence"/>
</dbReference>
<dbReference type="InterPro" id="IPR006521">
    <property type="entry name" value="Tail_protein_I"/>
</dbReference>
<dbReference type="RefSeq" id="WP_135788509.1">
    <property type="nucleotide sequence ID" value="NZ_SRRT01000009.1"/>
</dbReference>
<name>A0A4Z1CVN5_9ACTN</name>
<gene>
    <name evidence="1" type="ORF">E5083_28265</name>
</gene>
<keyword evidence="2" id="KW-1185">Reference proteome</keyword>
<evidence type="ECO:0000313" key="1">
    <source>
        <dbReference type="EMBL" id="TGN72827.1"/>
    </source>
</evidence>
<accession>A0A4Z1CVN5</accession>
<dbReference type="AlphaFoldDB" id="A0A4Z1CVN5"/>
<sequence>MSRAAIPGLPSRHPIGGQLPALYAEDDFAQRFTAGLDTVLAPVFSTLDNLPAYLDPRVAPADFVAWLASWVGGVDDPRWPLELRREATVRAMELHRWRGTKRGLVEALHLILGVRAEVVGDGGAVWSSTPGSELPPAPAAEIVVRVWPGREATVEESRVHELIRALVPVHTRCRVEVLTAAPSGSGEGE</sequence>
<reference evidence="1 2" key="1">
    <citation type="submission" date="2019-04" db="EMBL/GenBank/DDBJ databases">
        <title>Streptomyces sp. nov. Bv016 isolated from bark of Buahinia variegata.</title>
        <authorList>
            <person name="Kanchanasin P."/>
            <person name="Tanasupawat S."/>
            <person name="Yuki M."/>
            <person name="Kudo T."/>
        </authorList>
    </citation>
    <scope>NUCLEOTIDE SEQUENCE [LARGE SCALE GENOMIC DNA]</scope>
    <source>
        <strain evidence="1 2">Bv016</strain>
    </source>
</reference>
<organism evidence="1 2">
    <name type="scientific">Streptomyces bauhiniae</name>
    <dbReference type="NCBI Taxonomy" id="2340725"/>
    <lineage>
        <taxon>Bacteria</taxon>
        <taxon>Bacillati</taxon>
        <taxon>Actinomycetota</taxon>
        <taxon>Actinomycetes</taxon>
        <taxon>Kitasatosporales</taxon>
        <taxon>Streptomycetaceae</taxon>
        <taxon>Streptomyces</taxon>
    </lineage>
</organism>
<dbReference type="EMBL" id="SRRT01000009">
    <property type="protein sequence ID" value="TGN72827.1"/>
    <property type="molecule type" value="Genomic_DNA"/>
</dbReference>
<dbReference type="Pfam" id="PF09684">
    <property type="entry name" value="Tail_P2_I"/>
    <property type="match status" value="1"/>
</dbReference>
<dbReference type="InterPro" id="IPR011748">
    <property type="entry name" value="Unchr_phage_tail-like"/>
</dbReference>
<dbReference type="NCBIfam" id="TIGR02242">
    <property type="entry name" value="tail_TIGR02242"/>
    <property type="match status" value="1"/>
</dbReference>
<dbReference type="GeneID" id="95451475"/>